<evidence type="ECO:0000313" key="4">
    <source>
        <dbReference type="Proteomes" id="UP000274504"/>
    </source>
</evidence>
<evidence type="ECO:0000313" key="3">
    <source>
        <dbReference type="EMBL" id="VUZ53187.1"/>
    </source>
</evidence>
<keyword evidence="5" id="KW-1185">Reference proteome</keyword>
<dbReference type="OrthoDB" id="408631at2759"/>
<name>A0A0R3ST31_HYMDI</name>
<gene>
    <name evidence="2" type="ORF">HDID_LOCUS8512</name>
    <name evidence="3" type="ORF">WMSIL1_LOCUS11630</name>
</gene>
<dbReference type="InterPro" id="IPR040357">
    <property type="entry name" value="Vma22/CCDC115"/>
</dbReference>
<dbReference type="GO" id="GO:0051082">
    <property type="term" value="F:unfolded protein binding"/>
    <property type="evidence" value="ECO:0007669"/>
    <property type="project" value="TreeGrafter"/>
</dbReference>
<organism evidence="6">
    <name type="scientific">Hymenolepis diminuta</name>
    <name type="common">Rat tapeworm</name>
    <dbReference type="NCBI Taxonomy" id="6216"/>
    <lineage>
        <taxon>Eukaryota</taxon>
        <taxon>Metazoa</taxon>
        <taxon>Spiralia</taxon>
        <taxon>Lophotrochozoa</taxon>
        <taxon>Platyhelminthes</taxon>
        <taxon>Cestoda</taxon>
        <taxon>Eucestoda</taxon>
        <taxon>Cyclophyllidea</taxon>
        <taxon>Hymenolepididae</taxon>
        <taxon>Hymenolepis</taxon>
    </lineage>
</organism>
<dbReference type="STRING" id="6216.A0A0R3ST31"/>
<dbReference type="WBParaSite" id="HDID_0000851401-mRNA-1">
    <property type="protein sequence ID" value="HDID_0000851401-mRNA-1"/>
    <property type="gene ID" value="HDID_0000851401"/>
</dbReference>
<evidence type="ECO:0000256" key="1">
    <source>
        <dbReference type="ARBA" id="ARBA00093634"/>
    </source>
</evidence>
<sequence length="189" mass="20901">MASVIPTDAEIDVALLEHLANISAYIDIYHHLENSLKRGRILLAKTRCSSVGVSASISHISYNVAEMSTQGATARVRLDDSVNFELVDELASFDSHPHSFEAARSSDHKVSDPIHWFCGVLIPSELRQSQLDFRRSLRFVIELANRRVNLLKSTDKLSNLIKARTKAENGSPLILLPDVPSPSSSKIVN</sequence>
<dbReference type="GO" id="GO:0070072">
    <property type="term" value="P:vacuolar proton-transporting V-type ATPase complex assembly"/>
    <property type="evidence" value="ECO:0007669"/>
    <property type="project" value="InterPro"/>
</dbReference>
<evidence type="ECO:0000313" key="5">
    <source>
        <dbReference type="Proteomes" id="UP000321570"/>
    </source>
</evidence>
<evidence type="ECO:0000313" key="2">
    <source>
        <dbReference type="EMBL" id="VDL60830.1"/>
    </source>
</evidence>
<dbReference type="PANTHER" id="PTHR31996">
    <property type="entry name" value="COILED-COIL DOMAIN-CONTAINING PROTEIN 115"/>
    <property type="match status" value="1"/>
</dbReference>
<reference evidence="2 4" key="2">
    <citation type="submission" date="2018-11" db="EMBL/GenBank/DDBJ databases">
        <authorList>
            <consortium name="Pathogen Informatics"/>
        </authorList>
    </citation>
    <scope>NUCLEOTIDE SEQUENCE [LARGE SCALE GENOMIC DNA]</scope>
</reference>
<dbReference type="PANTHER" id="PTHR31996:SF2">
    <property type="entry name" value="COILED-COIL DOMAIN-CONTAINING PROTEIN 115"/>
    <property type="match status" value="1"/>
</dbReference>
<evidence type="ECO:0000313" key="6">
    <source>
        <dbReference type="WBParaSite" id="HDID_0000851401-mRNA-1"/>
    </source>
</evidence>
<proteinExistence type="predicted"/>
<protein>
    <recommendedName>
        <fullName evidence="1">Vacuolar ATPase assembly protein VMA22</fullName>
    </recommendedName>
</protein>
<dbReference type="Pfam" id="PF21730">
    <property type="entry name" value="Vma22_CCDC115"/>
    <property type="match status" value="1"/>
</dbReference>
<reference evidence="3 5" key="3">
    <citation type="submission" date="2019-07" db="EMBL/GenBank/DDBJ databases">
        <authorList>
            <person name="Jastrzebski P J."/>
            <person name="Paukszto L."/>
            <person name="Jastrzebski P J."/>
        </authorList>
    </citation>
    <scope>NUCLEOTIDE SEQUENCE [LARGE SCALE GENOMIC DNA]</scope>
    <source>
        <strain evidence="3 5">WMS-il1</strain>
    </source>
</reference>
<dbReference type="EMBL" id="UYSG01011090">
    <property type="protein sequence ID" value="VDL60830.1"/>
    <property type="molecule type" value="Genomic_DNA"/>
</dbReference>
<dbReference type="Proteomes" id="UP000321570">
    <property type="component" value="Unassembled WGS sequence"/>
</dbReference>
<reference evidence="6" key="1">
    <citation type="submission" date="2017-02" db="UniProtKB">
        <authorList>
            <consortium name="WormBaseParasite"/>
        </authorList>
    </citation>
    <scope>IDENTIFICATION</scope>
</reference>
<dbReference type="AlphaFoldDB" id="A0A0R3ST31"/>
<dbReference type="Proteomes" id="UP000274504">
    <property type="component" value="Unassembled WGS sequence"/>
</dbReference>
<dbReference type="EMBL" id="CABIJS010000555">
    <property type="protein sequence ID" value="VUZ53187.1"/>
    <property type="molecule type" value="Genomic_DNA"/>
</dbReference>
<accession>A0A0R3ST31</accession>